<keyword evidence="5" id="KW-0521">NADP</keyword>
<keyword evidence="10" id="KW-0175">Coiled coil</keyword>
<dbReference type="PANTHER" id="PTHR43550">
    <property type="entry name" value="3-KETODIHYDROSPHINGOSINE REDUCTASE"/>
    <property type="match status" value="1"/>
</dbReference>
<feature type="transmembrane region" description="Helical" evidence="12">
    <location>
        <begin position="289"/>
        <end position="314"/>
    </location>
</feature>
<keyword evidence="4" id="KW-0256">Endoplasmic reticulum</keyword>
<dbReference type="STRING" id="2018661.A0A2A2LWT7"/>
<dbReference type="Pfam" id="PF00106">
    <property type="entry name" value="adh_short"/>
    <property type="match status" value="1"/>
</dbReference>
<dbReference type="InterPro" id="IPR002347">
    <property type="entry name" value="SDR_fam"/>
</dbReference>
<comment type="pathway">
    <text evidence="2">Lipid metabolism; sphingolipid metabolism.</text>
</comment>
<evidence type="ECO:0000256" key="4">
    <source>
        <dbReference type="ARBA" id="ARBA00022824"/>
    </source>
</evidence>
<keyword evidence="6" id="KW-0746">Sphingolipid metabolism</keyword>
<accession>A0A2A2LWT7</accession>
<dbReference type="FunFam" id="3.40.50.720:FF:000468">
    <property type="entry name" value="Short-chain dehydrogenase, putative"/>
    <property type="match status" value="1"/>
</dbReference>
<dbReference type="SUPFAM" id="SSF51735">
    <property type="entry name" value="NAD(P)-binding Rossmann-fold domains"/>
    <property type="match status" value="1"/>
</dbReference>
<keyword evidence="12" id="KW-1133">Transmembrane helix</keyword>
<keyword evidence="8" id="KW-0443">Lipid metabolism</keyword>
<keyword evidence="12" id="KW-0472">Membrane</keyword>
<feature type="coiled-coil region" evidence="10">
    <location>
        <begin position="358"/>
        <end position="405"/>
    </location>
</feature>
<feature type="transmembrane region" description="Helical" evidence="12">
    <location>
        <begin position="606"/>
        <end position="627"/>
    </location>
</feature>
<sequence length="652" mass="73486">MDRIEVDSGNEQNDDCQKVYKRIAGVSLESDSLPETPSVNRTTRRKKRITRRQRGVEQMDVDVPPKSAPMSVRRQLNMEWDGADAESHISSSDSFSEDDARGREGDDEQSDWQGYSAIDSDFDPCSSSDRRPKRSTAKTQMSQLQKRLERFALEGGKGEMGIEFKIRDRPNSADFSRMLLQYRLEIVKRQRGTVVLRRKNQNQSGELDSAIEFEQKDFELFVQEAVRKIYGTAGPSFKVRDFDPTSRKGSLVGRGDQILKLWSALSISGLFLNNKRIAAHFNSGKMAHLIFLVLIPVVLLFIFIAFLLTIFFSIPSKRPMFFYKKHVVITGGSKGIGYQLAMGLLDRGCNVTIIARNKEDLKKACDELQTHAEDLGQDQKVHWISADLAGTYEDVEKAIKEAEEKLGPVDILINNAGHSVQIFEKINISCDFLKLIKIKYIFYADFASLPITDFEKQMKVNYLSAVYATRAVIDGMKARKAGHISFVSSAAGQLAIYGYTAYSPTKFALRGFADALHMELLPYKISVSVLYPPNTDTEGFKVELETMPEEVKLISASAGLFPPKVVADKHLEDIENGEYTTTIGTDGWMLGVVTSGGTPEKNLWRAAVQVLLSGLFRGILLVYMGYFDGIVKKCYKRRLLEQAREEENQKRR</sequence>
<feature type="compositionally biased region" description="Basic residues" evidence="11">
    <location>
        <begin position="42"/>
        <end position="53"/>
    </location>
</feature>
<dbReference type="GO" id="GO:0030148">
    <property type="term" value="P:sphingolipid biosynthetic process"/>
    <property type="evidence" value="ECO:0007669"/>
    <property type="project" value="InterPro"/>
</dbReference>
<evidence type="ECO:0000256" key="5">
    <source>
        <dbReference type="ARBA" id="ARBA00022857"/>
    </source>
</evidence>
<evidence type="ECO:0000256" key="12">
    <source>
        <dbReference type="SAM" id="Phobius"/>
    </source>
</evidence>
<name>A0A2A2LWT7_9BILA</name>
<dbReference type="OrthoDB" id="37659at2759"/>
<dbReference type="AlphaFoldDB" id="A0A2A2LWT7"/>
<dbReference type="EMBL" id="LIAE01006363">
    <property type="protein sequence ID" value="PAV90721.1"/>
    <property type="molecule type" value="Genomic_DNA"/>
</dbReference>
<evidence type="ECO:0000256" key="2">
    <source>
        <dbReference type="ARBA" id="ARBA00004760"/>
    </source>
</evidence>
<gene>
    <name evidence="13" type="ORF">WR25_05501</name>
</gene>
<dbReference type="Gene3D" id="3.40.50.720">
    <property type="entry name" value="NAD(P)-binding Rossmann-like Domain"/>
    <property type="match status" value="1"/>
</dbReference>
<evidence type="ECO:0000256" key="8">
    <source>
        <dbReference type="ARBA" id="ARBA00023098"/>
    </source>
</evidence>
<dbReference type="PANTHER" id="PTHR43550:SF3">
    <property type="entry name" value="3-KETODIHYDROSPHINGOSINE REDUCTASE"/>
    <property type="match status" value="1"/>
</dbReference>
<feature type="compositionally biased region" description="Polar residues" evidence="11">
    <location>
        <begin position="29"/>
        <end position="40"/>
    </location>
</feature>
<keyword evidence="12" id="KW-0812">Transmembrane</keyword>
<evidence type="ECO:0000256" key="9">
    <source>
        <dbReference type="ARBA" id="ARBA00026112"/>
    </source>
</evidence>
<dbReference type="Proteomes" id="UP000218231">
    <property type="component" value="Unassembled WGS sequence"/>
</dbReference>
<evidence type="ECO:0000256" key="6">
    <source>
        <dbReference type="ARBA" id="ARBA00022919"/>
    </source>
</evidence>
<protein>
    <recommendedName>
        <fullName evidence="9">3-dehydrosphinganine reductase</fullName>
        <ecNumber evidence="9">1.1.1.102</ecNumber>
    </recommendedName>
</protein>
<evidence type="ECO:0000256" key="3">
    <source>
        <dbReference type="ARBA" id="ARBA00004991"/>
    </source>
</evidence>
<proteinExistence type="predicted"/>
<dbReference type="GO" id="GO:0047560">
    <property type="term" value="F:3-dehydrosphinganine reductase activity"/>
    <property type="evidence" value="ECO:0007669"/>
    <property type="project" value="UniProtKB-EC"/>
</dbReference>
<dbReference type="EC" id="1.1.1.102" evidence="9"/>
<keyword evidence="14" id="KW-1185">Reference proteome</keyword>
<evidence type="ECO:0000256" key="1">
    <source>
        <dbReference type="ARBA" id="ARBA00004240"/>
    </source>
</evidence>
<evidence type="ECO:0000256" key="10">
    <source>
        <dbReference type="SAM" id="Coils"/>
    </source>
</evidence>
<evidence type="ECO:0000256" key="11">
    <source>
        <dbReference type="SAM" id="MobiDB-lite"/>
    </source>
</evidence>
<evidence type="ECO:0000313" key="13">
    <source>
        <dbReference type="EMBL" id="PAV90721.1"/>
    </source>
</evidence>
<evidence type="ECO:0000256" key="7">
    <source>
        <dbReference type="ARBA" id="ARBA00023002"/>
    </source>
</evidence>
<comment type="caution">
    <text evidence="13">The sequence shown here is derived from an EMBL/GenBank/DDBJ whole genome shotgun (WGS) entry which is preliminary data.</text>
</comment>
<comment type="subcellular location">
    <subcellularLocation>
        <location evidence="1">Endoplasmic reticulum</location>
    </subcellularLocation>
</comment>
<keyword evidence="7" id="KW-0560">Oxidoreductase</keyword>
<dbReference type="PRINTS" id="PR00081">
    <property type="entry name" value="GDHRDH"/>
</dbReference>
<dbReference type="InterPro" id="IPR045022">
    <property type="entry name" value="KDSR-like"/>
</dbReference>
<organism evidence="13 14">
    <name type="scientific">Diploscapter pachys</name>
    <dbReference type="NCBI Taxonomy" id="2018661"/>
    <lineage>
        <taxon>Eukaryota</taxon>
        <taxon>Metazoa</taxon>
        <taxon>Ecdysozoa</taxon>
        <taxon>Nematoda</taxon>
        <taxon>Chromadorea</taxon>
        <taxon>Rhabditida</taxon>
        <taxon>Rhabditina</taxon>
        <taxon>Rhabditomorpha</taxon>
        <taxon>Rhabditoidea</taxon>
        <taxon>Rhabditidae</taxon>
        <taxon>Diploscapter</taxon>
    </lineage>
</organism>
<dbReference type="GO" id="GO:0006666">
    <property type="term" value="P:3-keto-sphinganine metabolic process"/>
    <property type="evidence" value="ECO:0007669"/>
    <property type="project" value="InterPro"/>
</dbReference>
<evidence type="ECO:0000313" key="14">
    <source>
        <dbReference type="Proteomes" id="UP000218231"/>
    </source>
</evidence>
<comment type="pathway">
    <text evidence="3">Sphingolipid metabolism.</text>
</comment>
<dbReference type="CDD" id="cd08939">
    <property type="entry name" value="KDSR-like_SDR_c"/>
    <property type="match status" value="1"/>
</dbReference>
<feature type="region of interest" description="Disordered" evidence="11">
    <location>
        <begin position="26"/>
        <end position="143"/>
    </location>
</feature>
<dbReference type="GO" id="GO:0005789">
    <property type="term" value="C:endoplasmic reticulum membrane"/>
    <property type="evidence" value="ECO:0007669"/>
    <property type="project" value="TreeGrafter"/>
</dbReference>
<reference evidence="13 14" key="1">
    <citation type="journal article" date="2017" name="Curr. Biol.">
        <title>Genome architecture and evolution of a unichromosomal asexual nematode.</title>
        <authorList>
            <person name="Fradin H."/>
            <person name="Zegar C."/>
            <person name="Gutwein M."/>
            <person name="Lucas J."/>
            <person name="Kovtun M."/>
            <person name="Corcoran D."/>
            <person name="Baugh L.R."/>
            <person name="Kiontke K."/>
            <person name="Gunsalus K."/>
            <person name="Fitch D.H."/>
            <person name="Piano F."/>
        </authorList>
    </citation>
    <scope>NUCLEOTIDE SEQUENCE [LARGE SCALE GENOMIC DNA]</scope>
    <source>
        <strain evidence="13">PF1309</strain>
    </source>
</reference>
<dbReference type="InterPro" id="IPR036291">
    <property type="entry name" value="NAD(P)-bd_dom_sf"/>
</dbReference>